<keyword evidence="2" id="KW-1185">Reference proteome</keyword>
<accession>A0A8J3YUR7</accession>
<protein>
    <recommendedName>
        <fullName evidence="3">Leucine rich repeat variant</fullName>
    </recommendedName>
</protein>
<proteinExistence type="predicted"/>
<evidence type="ECO:0000313" key="2">
    <source>
        <dbReference type="Proteomes" id="UP000619260"/>
    </source>
</evidence>
<evidence type="ECO:0008006" key="3">
    <source>
        <dbReference type="Google" id="ProtNLM"/>
    </source>
</evidence>
<dbReference type="AlphaFoldDB" id="A0A8J3YUR7"/>
<name>A0A8J3YUR7_9ACTN</name>
<dbReference type="InterPro" id="IPR011989">
    <property type="entry name" value="ARM-like"/>
</dbReference>
<dbReference type="RefSeq" id="WP_203903651.1">
    <property type="nucleotide sequence ID" value="NZ_BOPF01000034.1"/>
</dbReference>
<organism evidence="1 2">
    <name type="scientific">Virgisporangium aliadipatigenens</name>
    <dbReference type="NCBI Taxonomy" id="741659"/>
    <lineage>
        <taxon>Bacteria</taxon>
        <taxon>Bacillati</taxon>
        <taxon>Actinomycetota</taxon>
        <taxon>Actinomycetes</taxon>
        <taxon>Micromonosporales</taxon>
        <taxon>Micromonosporaceae</taxon>
        <taxon>Virgisporangium</taxon>
    </lineage>
</organism>
<gene>
    <name evidence="1" type="ORF">Val02_70910</name>
</gene>
<dbReference type="Proteomes" id="UP000619260">
    <property type="component" value="Unassembled WGS sequence"/>
</dbReference>
<dbReference type="EMBL" id="BOPF01000034">
    <property type="protein sequence ID" value="GIJ50205.1"/>
    <property type="molecule type" value="Genomic_DNA"/>
</dbReference>
<reference evidence="1" key="1">
    <citation type="submission" date="2021-01" db="EMBL/GenBank/DDBJ databases">
        <title>Whole genome shotgun sequence of Virgisporangium aliadipatigenens NBRC 105644.</title>
        <authorList>
            <person name="Komaki H."/>
            <person name="Tamura T."/>
        </authorList>
    </citation>
    <scope>NUCLEOTIDE SEQUENCE</scope>
    <source>
        <strain evidence="1">NBRC 105644</strain>
    </source>
</reference>
<evidence type="ECO:0000313" key="1">
    <source>
        <dbReference type="EMBL" id="GIJ50205.1"/>
    </source>
</evidence>
<sequence>MSYRLWGLTGNPALPADLIDRLISVAPARALGRLAERDDLSATQVRALVDRGDREVRVRLVRRGLLGAADVPSGDVWSSIAAVDEGLLPPGLVVGLVGHPDPEVRATLAGCRQLPEGALAVLAGDADTPVAQAAAGSPALTAPVAERLARHPHLTVRWRLAGNERTPPGVLAALADDDSTGGVRWCQGCDPTGDPPPWTWARAAPSNIRCAAATHRRAVRELHQALVTNPATPAAIAATFATHHCVRVRAALAARTDQPRPVYKQLATDAQQSVRDTVAVNPAVGGTMIRKMATDQTWSVERVILNPLVPLPVLGTLAGRYRIRSTLLPRIAAATDDEIDQLTRSTGPAVRMLVAERRDLPRAIVDRLAADPDARVAKALAPNPMLSEQQLRAMLTAHGVRVAVRIATNPNCGPRLLQALATHRPQVQKVYRVIAAHPNATATALRHCLDDWQGRPVAARHPALPVDVIVSLLDDPPPVQSAAAANPSLPRAVMESIVDRGPEW</sequence>
<comment type="caution">
    <text evidence="1">The sequence shown here is derived from an EMBL/GenBank/DDBJ whole genome shotgun (WGS) entry which is preliminary data.</text>
</comment>
<dbReference type="Gene3D" id="1.25.10.10">
    <property type="entry name" value="Leucine-rich Repeat Variant"/>
    <property type="match status" value="2"/>
</dbReference>